<evidence type="ECO:0000313" key="2">
    <source>
        <dbReference type="Proteomes" id="UP000314986"/>
    </source>
</evidence>
<dbReference type="GO" id="GO:0000796">
    <property type="term" value="C:condensin complex"/>
    <property type="evidence" value="ECO:0007669"/>
    <property type="project" value="TreeGrafter"/>
</dbReference>
<dbReference type="SUPFAM" id="SSF48371">
    <property type="entry name" value="ARM repeat"/>
    <property type="match status" value="1"/>
</dbReference>
<dbReference type="Gene3D" id="1.25.10.10">
    <property type="entry name" value="Leucine-rich Repeat Variant"/>
    <property type="match status" value="1"/>
</dbReference>
<keyword evidence="2" id="KW-1185">Reference proteome</keyword>
<reference evidence="1" key="5">
    <citation type="submission" date="2025-09" db="UniProtKB">
        <authorList>
            <consortium name="Ensembl"/>
        </authorList>
    </citation>
    <scope>IDENTIFICATION</scope>
</reference>
<dbReference type="PANTHER" id="PTHR16199">
    <property type="entry name" value="CONDENSIN-2 COMPLEX SUBUNIT G2"/>
    <property type="match status" value="1"/>
</dbReference>
<accession>A0A4W3HV02</accession>
<dbReference type="GO" id="GO:0000070">
    <property type="term" value="P:mitotic sister chromatid segregation"/>
    <property type="evidence" value="ECO:0007669"/>
    <property type="project" value="TreeGrafter"/>
</dbReference>
<dbReference type="InterPro" id="IPR011989">
    <property type="entry name" value="ARM-like"/>
</dbReference>
<reference evidence="2" key="1">
    <citation type="journal article" date="2006" name="Science">
        <title>Ancient noncoding elements conserved in the human genome.</title>
        <authorList>
            <person name="Venkatesh B."/>
            <person name="Kirkness E.F."/>
            <person name="Loh Y.H."/>
            <person name="Halpern A.L."/>
            <person name="Lee A.P."/>
            <person name="Johnson J."/>
            <person name="Dandona N."/>
            <person name="Viswanathan L.D."/>
            <person name="Tay A."/>
            <person name="Venter J.C."/>
            <person name="Strausberg R.L."/>
            <person name="Brenner S."/>
        </authorList>
    </citation>
    <scope>NUCLEOTIDE SEQUENCE [LARGE SCALE GENOMIC DNA]</scope>
</reference>
<organism evidence="1 2">
    <name type="scientific">Callorhinchus milii</name>
    <name type="common">Ghost shark</name>
    <dbReference type="NCBI Taxonomy" id="7868"/>
    <lineage>
        <taxon>Eukaryota</taxon>
        <taxon>Metazoa</taxon>
        <taxon>Chordata</taxon>
        <taxon>Craniata</taxon>
        <taxon>Vertebrata</taxon>
        <taxon>Chondrichthyes</taxon>
        <taxon>Holocephali</taxon>
        <taxon>Chimaeriformes</taxon>
        <taxon>Callorhinchidae</taxon>
        <taxon>Callorhinchus</taxon>
    </lineage>
</organism>
<dbReference type="AlphaFoldDB" id="A0A4W3HV02"/>
<dbReference type="GeneTree" id="ENSGT00490000043432"/>
<dbReference type="Ensembl" id="ENSCMIT00000021633.1">
    <property type="protein sequence ID" value="ENSCMIP00000021248.1"/>
    <property type="gene ID" value="ENSCMIG00000009717.1"/>
</dbReference>
<dbReference type="GO" id="GO:0005634">
    <property type="term" value="C:nucleus"/>
    <property type="evidence" value="ECO:0007669"/>
    <property type="project" value="InterPro"/>
</dbReference>
<reference evidence="1" key="4">
    <citation type="submission" date="2025-08" db="UniProtKB">
        <authorList>
            <consortium name="Ensembl"/>
        </authorList>
    </citation>
    <scope>IDENTIFICATION</scope>
</reference>
<reference evidence="2" key="3">
    <citation type="journal article" date="2014" name="Nature">
        <title>Elephant shark genome provides unique insights into gnathostome evolution.</title>
        <authorList>
            <consortium name="International Elephant Shark Genome Sequencing Consortium"/>
            <person name="Venkatesh B."/>
            <person name="Lee A.P."/>
            <person name="Ravi V."/>
            <person name="Maurya A.K."/>
            <person name="Lian M.M."/>
            <person name="Swann J.B."/>
            <person name="Ohta Y."/>
            <person name="Flajnik M.F."/>
            <person name="Sutoh Y."/>
            <person name="Kasahara M."/>
            <person name="Hoon S."/>
            <person name="Gangu V."/>
            <person name="Roy S.W."/>
            <person name="Irimia M."/>
            <person name="Korzh V."/>
            <person name="Kondrychyn I."/>
            <person name="Lim Z.W."/>
            <person name="Tay B.H."/>
            <person name="Tohari S."/>
            <person name="Kong K.W."/>
            <person name="Ho S."/>
            <person name="Lorente-Galdos B."/>
            <person name="Quilez J."/>
            <person name="Marques-Bonet T."/>
            <person name="Raney B.J."/>
            <person name="Ingham P.W."/>
            <person name="Tay A."/>
            <person name="Hillier L.W."/>
            <person name="Minx P."/>
            <person name="Boehm T."/>
            <person name="Wilson R.K."/>
            <person name="Brenner S."/>
            <person name="Warren W.C."/>
        </authorList>
    </citation>
    <scope>NUCLEOTIDE SEQUENCE [LARGE SCALE GENOMIC DNA]</scope>
</reference>
<dbReference type="InterPro" id="IPR016024">
    <property type="entry name" value="ARM-type_fold"/>
</dbReference>
<dbReference type="Pfam" id="PF12422">
    <property type="entry name" value="Condensin2nSMC"/>
    <property type="match status" value="1"/>
</dbReference>
<sequence>MTKRDSFLQAVGKDFVGDFLNFVTLHKNNSDPFDLNELLQELSRKQKEQLWERLKTLLTDVLLEIPVENWQQNDEDSDDEVEMEGAVDLVRIMTVISGVTAVVAASIPAVDENVAYSDLMEIAIILNGIFPALPKSQGNLQVSIKRLFEAWWDKGLEGKEELGKTVFIMLLENSLLTKSKAVDVIQLWHFHEALQSFEFNSEESNQVKDLLLQCFMSVNHMKKEEGRRFLSFLFSWNVEFIKMIHGTIKNQLQFLPKSMIVHVAEIYFRAWKKASGVCLETIEHGCIQDFMHHGIHLPWKSPVHSKVRELLSYLHQQKLRQGVDEMLYHLYQPILWRGLKATNSEVRANAAILFVESFPLRDPGLYNEETDIDIQRQFEELFNLLDDPHPLVRSTGVLGVCRIAGKYWEMIPPSILTNLLTKVLCDLSADTSSADVRCSVFKCLSVTLDNKMSHPLLEQLLPRVKNSLHDNSEKVRVAFVDLLLKIKAVKAAKFWKICPMEHLLARLELDARPAARRIVNLLFNSFFPVTQTEEVWCERCVTLIQMNPMAARKFYQYAHEHTAPTNIAKLMLAIRRCLTACIQRATCNEDSDDEQSKENISVLDTVLSVADSSTMASLIEIIVILWRSINKALNENKEAKTYTIRKFAAVLPEYLKNFTDDSCTVPLVTLASFMPASAVPTFSCGVLSKLRNLDKGAEEKKYSSLIDCLCQWGKVGHVLELITDWVSEGLPQKTKKVSQRTVRIQDIAEPKLELALHFLEYVLTHIKNRECLLAAPQERLNQLLKALGAVTKGILCLPTILSILNEIAMGCLVQNADDTKEKTKDILDMVQKVFHKILEILARRIRKDQDQAVQILQSIQFALGEFINTIQCWHGANEAIHREVLSTLLAAVLAEIIHSLQKVDIEQLLLPCCVNSVRQHESLRATGV</sequence>
<name>A0A4W3HV02_CALMI</name>
<reference evidence="2" key="2">
    <citation type="journal article" date="2007" name="PLoS Biol.">
        <title>Survey sequencing and comparative analysis of the elephant shark (Callorhinchus milii) genome.</title>
        <authorList>
            <person name="Venkatesh B."/>
            <person name="Kirkness E.F."/>
            <person name="Loh Y.H."/>
            <person name="Halpern A.L."/>
            <person name="Lee A.P."/>
            <person name="Johnson J."/>
            <person name="Dandona N."/>
            <person name="Viswanathan L.D."/>
            <person name="Tay A."/>
            <person name="Venter J.C."/>
            <person name="Strausberg R.L."/>
            <person name="Brenner S."/>
        </authorList>
    </citation>
    <scope>NUCLEOTIDE SEQUENCE [LARGE SCALE GENOMIC DNA]</scope>
</reference>
<dbReference type="InterPro" id="IPR024741">
    <property type="entry name" value="Condensin2_G2"/>
</dbReference>
<dbReference type="Proteomes" id="UP000314986">
    <property type="component" value="Unassembled WGS sequence"/>
</dbReference>
<dbReference type="PANTHER" id="PTHR16199:SF4">
    <property type="entry name" value="CONDENSIN-2 COMPLEX SUBUNIT G2"/>
    <property type="match status" value="1"/>
</dbReference>
<protein>
    <submittedName>
        <fullName evidence="1">Non-SMC condensin II complex subunit G2</fullName>
    </submittedName>
</protein>
<proteinExistence type="predicted"/>
<evidence type="ECO:0000313" key="1">
    <source>
        <dbReference type="Ensembl" id="ENSCMIP00000021248.1"/>
    </source>
</evidence>